<keyword evidence="1 2" id="KW-0238">DNA-binding</keyword>
<feature type="compositionally biased region" description="Polar residues" evidence="3">
    <location>
        <begin position="39"/>
        <end position="48"/>
    </location>
</feature>
<dbReference type="EMBL" id="CAJZBQ010000011">
    <property type="protein sequence ID" value="CAG9313728.1"/>
    <property type="molecule type" value="Genomic_DNA"/>
</dbReference>
<dbReference type="PROSITE" id="PS50071">
    <property type="entry name" value="HOMEOBOX_2"/>
    <property type="match status" value="1"/>
</dbReference>
<dbReference type="GO" id="GO:0003677">
    <property type="term" value="F:DNA binding"/>
    <property type="evidence" value="ECO:0007669"/>
    <property type="project" value="UniProtKB-UniRule"/>
</dbReference>
<evidence type="ECO:0000313" key="6">
    <source>
        <dbReference type="Proteomes" id="UP001162131"/>
    </source>
</evidence>
<dbReference type="SMART" id="SM00389">
    <property type="entry name" value="HOX"/>
    <property type="match status" value="1"/>
</dbReference>
<dbReference type="Pfam" id="PF00046">
    <property type="entry name" value="Homeodomain"/>
    <property type="match status" value="1"/>
</dbReference>
<organism evidence="5 6">
    <name type="scientific">Blepharisma stoltei</name>
    <dbReference type="NCBI Taxonomy" id="1481888"/>
    <lineage>
        <taxon>Eukaryota</taxon>
        <taxon>Sar</taxon>
        <taxon>Alveolata</taxon>
        <taxon>Ciliophora</taxon>
        <taxon>Postciliodesmatophora</taxon>
        <taxon>Heterotrichea</taxon>
        <taxon>Heterotrichida</taxon>
        <taxon>Blepharismidae</taxon>
        <taxon>Blepharisma</taxon>
    </lineage>
</organism>
<dbReference type="Gene3D" id="1.10.10.60">
    <property type="entry name" value="Homeodomain-like"/>
    <property type="match status" value="1"/>
</dbReference>
<reference evidence="5" key="1">
    <citation type="submission" date="2021-09" db="EMBL/GenBank/DDBJ databases">
        <authorList>
            <consortium name="AG Swart"/>
            <person name="Singh M."/>
            <person name="Singh A."/>
            <person name="Seah K."/>
            <person name="Emmerich C."/>
        </authorList>
    </citation>
    <scope>NUCLEOTIDE SEQUENCE</scope>
    <source>
        <strain evidence="5">ATCC30299</strain>
    </source>
</reference>
<keyword evidence="1 2" id="KW-0539">Nucleus</keyword>
<protein>
    <recommendedName>
        <fullName evidence="4">Homeobox domain-containing protein</fullName>
    </recommendedName>
</protein>
<dbReference type="GO" id="GO:0005634">
    <property type="term" value="C:nucleus"/>
    <property type="evidence" value="ECO:0007669"/>
    <property type="project" value="UniProtKB-SubCell"/>
</dbReference>
<dbReference type="InterPro" id="IPR009057">
    <property type="entry name" value="Homeodomain-like_sf"/>
</dbReference>
<gene>
    <name evidence="5" type="ORF">BSTOLATCC_MIC9533</name>
</gene>
<evidence type="ECO:0000256" key="1">
    <source>
        <dbReference type="PROSITE-ProRule" id="PRU00108"/>
    </source>
</evidence>
<feature type="region of interest" description="Disordered" evidence="3">
    <location>
        <begin position="1"/>
        <end position="57"/>
    </location>
</feature>
<name>A0AAU9II16_9CILI</name>
<feature type="domain" description="Homeobox" evidence="4">
    <location>
        <begin position="53"/>
        <end position="113"/>
    </location>
</feature>
<keyword evidence="1 2" id="KW-0371">Homeobox</keyword>
<dbReference type="InterPro" id="IPR001356">
    <property type="entry name" value="HD"/>
</dbReference>
<feature type="compositionally biased region" description="Polar residues" evidence="3">
    <location>
        <begin position="1"/>
        <end position="10"/>
    </location>
</feature>
<evidence type="ECO:0000256" key="3">
    <source>
        <dbReference type="SAM" id="MobiDB-lite"/>
    </source>
</evidence>
<evidence type="ECO:0000313" key="5">
    <source>
        <dbReference type="EMBL" id="CAG9313728.1"/>
    </source>
</evidence>
<proteinExistence type="predicted"/>
<accession>A0AAU9II16</accession>
<dbReference type="Proteomes" id="UP001162131">
    <property type="component" value="Unassembled WGS sequence"/>
</dbReference>
<comment type="caution">
    <text evidence="5">The sequence shown here is derived from an EMBL/GenBank/DDBJ whole genome shotgun (WGS) entry which is preliminary data.</text>
</comment>
<dbReference type="CDD" id="cd00086">
    <property type="entry name" value="homeodomain"/>
    <property type="match status" value="1"/>
</dbReference>
<sequence length="167" mass="19713">MKTRSMNDNYIYTPKAVKHNSKRKTTQKYDPYLSEDSDISNSYSTEGSPSFKFHGSKKRNRKTDLQISILRKEYEINPHWTKEQVAELVAKTGLTEAQVYKWGWDYKKKLKTEESYQNRVCLYCEESIVPSMMEYEIFQIQQMYKASLSSFKEIVSPSLFLRSPCKV</sequence>
<evidence type="ECO:0000259" key="4">
    <source>
        <dbReference type="PROSITE" id="PS50071"/>
    </source>
</evidence>
<dbReference type="AlphaFoldDB" id="A0AAU9II16"/>
<comment type="subcellular location">
    <subcellularLocation>
        <location evidence="1 2">Nucleus</location>
    </subcellularLocation>
</comment>
<dbReference type="SUPFAM" id="SSF46689">
    <property type="entry name" value="Homeodomain-like"/>
    <property type="match status" value="1"/>
</dbReference>
<keyword evidence="6" id="KW-1185">Reference proteome</keyword>
<feature type="DNA-binding region" description="Homeobox" evidence="1">
    <location>
        <begin position="55"/>
        <end position="114"/>
    </location>
</feature>
<evidence type="ECO:0000256" key="2">
    <source>
        <dbReference type="RuleBase" id="RU000682"/>
    </source>
</evidence>
<feature type="compositionally biased region" description="Basic residues" evidence="3">
    <location>
        <begin position="16"/>
        <end position="26"/>
    </location>
</feature>